<evidence type="ECO:0000313" key="4">
    <source>
        <dbReference type="Proteomes" id="UP000216605"/>
    </source>
</evidence>
<keyword evidence="4" id="KW-1185">Reference proteome</keyword>
<name>A0A255YRT7_9FLAO</name>
<keyword evidence="1 2" id="KW-0732">Signal</keyword>
<dbReference type="AlphaFoldDB" id="A0A255YRT7"/>
<dbReference type="Proteomes" id="UP000216605">
    <property type="component" value="Unassembled WGS sequence"/>
</dbReference>
<gene>
    <name evidence="3" type="ORF">CHU92_14855</name>
</gene>
<feature type="signal peptide" evidence="2">
    <location>
        <begin position="1"/>
        <end position="20"/>
    </location>
</feature>
<evidence type="ECO:0008006" key="5">
    <source>
        <dbReference type="Google" id="ProtNLM"/>
    </source>
</evidence>
<organism evidence="3 4">
    <name type="scientific">Flavobacterium cyanobacteriorum</name>
    <dbReference type="NCBI Taxonomy" id="2022802"/>
    <lineage>
        <taxon>Bacteria</taxon>
        <taxon>Pseudomonadati</taxon>
        <taxon>Bacteroidota</taxon>
        <taxon>Flavobacteriia</taxon>
        <taxon>Flavobacteriales</taxon>
        <taxon>Flavobacteriaceae</taxon>
        <taxon>Flavobacterium</taxon>
    </lineage>
</organism>
<protein>
    <recommendedName>
        <fullName evidence="5">T9SS sorting signal type C domain-containing protein</fullName>
    </recommendedName>
</protein>
<reference evidence="3 4" key="1">
    <citation type="submission" date="2017-07" db="EMBL/GenBank/DDBJ databases">
        <title>Flavobacterium cyanobacteriorum sp. nov., isolated from cyanobacterial aggregates in a eutrophic lake.</title>
        <authorList>
            <person name="Cai H."/>
        </authorList>
    </citation>
    <scope>NUCLEOTIDE SEQUENCE [LARGE SCALE GENOMIC DNA]</scope>
    <source>
        <strain evidence="3 4">TH021</strain>
    </source>
</reference>
<dbReference type="NCBIfam" id="TIGR02601">
    <property type="entry name" value="autotrns_rpt"/>
    <property type="match status" value="1"/>
</dbReference>
<dbReference type="InterPro" id="IPR013425">
    <property type="entry name" value="Autotrns_rpt"/>
</dbReference>
<dbReference type="InterPro" id="IPR011050">
    <property type="entry name" value="Pectin_lyase_fold/virulence"/>
</dbReference>
<accession>A0A255YRT7</accession>
<comment type="caution">
    <text evidence="3">The sequence shown here is derived from an EMBL/GenBank/DDBJ whole genome shotgun (WGS) entry which is preliminary data.</text>
</comment>
<feature type="chain" id="PRO_5012626448" description="T9SS sorting signal type C domain-containing protein" evidence="2">
    <location>
        <begin position="21"/>
        <end position="1228"/>
    </location>
</feature>
<dbReference type="SUPFAM" id="SSF51126">
    <property type="entry name" value="Pectin lyase-like"/>
    <property type="match status" value="1"/>
</dbReference>
<dbReference type="Pfam" id="PF12951">
    <property type="entry name" value="PATR"/>
    <property type="match status" value="3"/>
</dbReference>
<evidence type="ECO:0000256" key="1">
    <source>
        <dbReference type="ARBA" id="ARBA00022729"/>
    </source>
</evidence>
<evidence type="ECO:0000313" key="3">
    <source>
        <dbReference type="EMBL" id="OYQ31922.1"/>
    </source>
</evidence>
<evidence type="ECO:0000256" key="2">
    <source>
        <dbReference type="SAM" id="SignalP"/>
    </source>
</evidence>
<proteinExistence type="predicted"/>
<dbReference type="EMBL" id="NOXV01000305">
    <property type="protein sequence ID" value="OYQ31922.1"/>
    <property type="molecule type" value="Genomic_DNA"/>
</dbReference>
<dbReference type="OrthoDB" id="1652165at2"/>
<sequence>MEMKKKLLLLLFMLTNTLNAQVTLNYTTQTVAFNQTHTVFTGSNYFAGTFDNGAAELGVFANGSGSGFIGNPGVATFRTFTTNTFGTQGISRPMQVGDEFVITAFVNNSTNFFDNGTAGISFNGNTTYSNYGALLVNQRARFQINTNGNWFPAASSAGSGFATPNQDVTFRLKLTSARTANLTISSANSATSFDMVLAGTLGATDNITSFAIWNQTSGNSNNMFWKNASIRSTGTVEIGGGNGSSTFDGIISNGTDANSTTIVSVNELIKQGTGTITLAAANTYTGNTRITGGTLRLSGSGRPGIGSNVFISAGATFDLNGVDTSVASVRETGFNNGGSVSLGSGNLTITGGWTGTIFQNSISGSGTITKQGSGTLSLYGTQGYTGSTTVSGDELSTAVAMASTVYNINGGTFTVGAANIIPDAASVNLSSGTFNVGFDETIGNLTLSGGTLSITAGRVLTINGNLTVTGSATLSLGAGAAIRYGTGGNLIYNLPGSLTTGAEWPATFGPNNVTVDNGTITLSADRAISGNLNINAGTLDIGANTLSRAVSGGTLTLANGAILRIGGTGTFPANFATHTLGASSTVEYYGSNQVVAALNSTDYGNLTISGTGTKSLSANTAARGNVAINASTLDIASNTLTNTGTGATFSIANGATLRIGGTGSFPAGYANYTLGATSTTEYYGGAQSVSTLGGSQYGNLILSGSGAKTLAGNVVTAGNATVTNVALTVVSGQNLTVGGNLVNSGGNVSFLNNANLLQGAATTTNNNSGNVVVFRNSSPLFRQDYTMWSSPVAAQNLFGFSPNTLPNRFYTYNTATDQYIQVPGLGTSSATTFTPGTGYLIRMPNGSFDGQGNPTGTFSTNAAEYQQGITTMTFNGRFSGLPNNGNITVSLSTAGNGYNFVGNPYPSPISLAVFRAANTNAIDGNVWIWRKTNNSPSSAYVTINSVGIYTSNGEPEQEDPLGIIRTGQGFIVKMKNSPGSLNALFTNGMRSTDTANQFFRMNAPETESHGIWLNLTGPGQRFSQMYTGYVAGATNEEDEGLDAPYINDADFVLAPVLNGKEFIIHARALPFTDTDVVPLQLRTAQSGTYEVAIGRVNGLFGEGQTVYLKDNAVGTVHNFADGAYTFTTGAGTFSNRFEIVFANNTLNRPTITAGTSLSVYRQGDTVVVSAPQEDITGIEVYDIRGRLVYSRERLMSTEVLLDGLVAKQQVLLLKITTVKGIYNRKLVH</sequence>